<dbReference type="PANTHER" id="PTHR21648:SF0">
    <property type="entry name" value="RADIAL SPOKE HEAD PROTEIN 3 HOMOLOG"/>
    <property type="match status" value="1"/>
</dbReference>
<gene>
    <name evidence="11" type="primary">LOC108737737</name>
</gene>
<feature type="region of interest" description="Disordered" evidence="9">
    <location>
        <begin position="1"/>
        <end position="23"/>
    </location>
</feature>
<dbReference type="OrthoDB" id="313308at2759"/>
<reference evidence="11" key="1">
    <citation type="submission" date="2025-08" db="UniProtKB">
        <authorList>
            <consortium name="RefSeq"/>
        </authorList>
    </citation>
    <scope>IDENTIFICATION</scope>
    <source>
        <tissue evidence="11">Entire body</tissue>
    </source>
</reference>
<dbReference type="CTD" id="83861"/>
<dbReference type="InParanoid" id="A0A7F5RN24"/>
<dbReference type="Pfam" id="PF06098">
    <property type="entry name" value="Radial_spoke_3"/>
    <property type="match status" value="1"/>
</dbReference>
<evidence type="ECO:0000256" key="6">
    <source>
        <dbReference type="ARBA" id="ARBA00023069"/>
    </source>
</evidence>
<dbReference type="PANTHER" id="PTHR21648">
    <property type="entry name" value="FLAGELLAR RADIAL SPOKE PROTEIN 3"/>
    <property type="match status" value="1"/>
</dbReference>
<comment type="similarity">
    <text evidence="2">Belongs to the flagellar radial spoke RSP3 family.</text>
</comment>
<feature type="compositionally biased region" description="Basic residues" evidence="9">
    <location>
        <begin position="104"/>
        <end position="115"/>
    </location>
</feature>
<dbReference type="Proteomes" id="UP000192223">
    <property type="component" value="Unplaced"/>
</dbReference>
<keyword evidence="3" id="KW-0963">Cytoplasm</keyword>
<dbReference type="AlphaFoldDB" id="A0A7F5RN24"/>
<evidence type="ECO:0000256" key="1">
    <source>
        <dbReference type="ARBA" id="ARBA00004611"/>
    </source>
</evidence>
<dbReference type="GO" id="GO:0005929">
    <property type="term" value="C:cilium"/>
    <property type="evidence" value="ECO:0007669"/>
    <property type="project" value="TreeGrafter"/>
</dbReference>
<dbReference type="KEGG" id="apln:108737737"/>
<feature type="region of interest" description="Disordered" evidence="9">
    <location>
        <begin position="248"/>
        <end position="303"/>
    </location>
</feature>
<evidence type="ECO:0000256" key="2">
    <source>
        <dbReference type="ARBA" id="ARBA00006737"/>
    </source>
</evidence>
<evidence type="ECO:0000313" key="11">
    <source>
        <dbReference type="RefSeq" id="XP_025837225.1"/>
    </source>
</evidence>
<dbReference type="InterPro" id="IPR009290">
    <property type="entry name" value="Radial_spoke_3"/>
</dbReference>
<evidence type="ECO:0000256" key="8">
    <source>
        <dbReference type="ARBA" id="ARBA00023273"/>
    </source>
</evidence>
<comment type="subcellular location">
    <subcellularLocation>
        <location evidence="1">Cytoplasm</location>
        <location evidence="1">Cytoskeleton</location>
        <location evidence="1">Flagellum axoneme</location>
    </subcellularLocation>
</comment>
<dbReference type="GeneID" id="108737737"/>
<feature type="compositionally biased region" description="Polar residues" evidence="9">
    <location>
        <begin position="250"/>
        <end position="259"/>
    </location>
</feature>
<name>A0A7F5RN24_AGRPL</name>
<evidence type="ECO:0000256" key="3">
    <source>
        <dbReference type="ARBA" id="ARBA00022490"/>
    </source>
</evidence>
<keyword evidence="7" id="KW-0206">Cytoskeleton</keyword>
<accession>A0A7F5RN24</accession>
<evidence type="ECO:0000256" key="7">
    <source>
        <dbReference type="ARBA" id="ARBA00023212"/>
    </source>
</evidence>
<dbReference type="RefSeq" id="XP_025837225.1">
    <property type="nucleotide sequence ID" value="XM_025981440.1"/>
</dbReference>
<feature type="compositionally biased region" description="Basic and acidic residues" evidence="9">
    <location>
        <begin position="116"/>
        <end position="126"/>
    </location>
</feature>
<sequence>MPDSKNPPFSKLLSDENDDNDSAFKVLNQDDLPISVTGEAIFKPFGTESQKQKPNVFVLPMPRLDSIGFQKDPKTTEYHYNNFMSGKEIDTNFTKMLNAKLRKLQKQTQKAPRRSPRQEKIGEKPKKPFITVVKKGDFLDPPPEIATLLGLPVDSNAFDKKEEKQIYRYASKPKILEKTPYYKAEHMHKFEATAKAAMMITSSVVGIRTNNNDSQRIKRDVNSNFQTNDDAQVPYANLMFERRVHRGSTYAPQPTQTGEGESAAARAAEARRRALARRKAQKQQFRSAELRLGSPPPVPGRRHEPVQTDKFLEELWNNPPMVDTCTQTDLFLDRPISPVYVPAKTGADVETQIYPGDLFDFDLEVQPILEVLVGKTIEQSLIEVLEEEELAHLREQQRRFLELRAVETAEAQRLAEEDMRLRDEKDRRLRDHNEGLRIQKEMEERIAASVLMQGYMVDLLPDVLEGLENEGFLTDKIKTDVTDSFIPWLMKEVTQELNEMVSSRDVLCDLIKEILENRADMYMALYAEHPFPEPEEEGGVLDEDIYLKEHLKLQSEIQAAFPPEPQGPPQ</sequence>
<feature type="region of interest" description="Disordered" evidence="9">
    <location>
        <begin position="104"/>
        <end position="126"/>
    </location>
</feature>
<keyword evidence="8" id="KW-0966">Cell projection</keyword>
<keyword evidence="4" id="KW-0597">Phosphoprotein</keyword>
<evidence type="ECO:0000256" key="4">
    <source>
        <dbReference type="ARBA" id="ARBA00022553"/>
    </source>
</evidence>
<keyword evidence="5" id="KW-0282">Flagellum</keyword>
<evidence type="ECO:0000313" key="10">
    <source>
        <dbReference type="Proteomes" id="UP000192223"/>
    </source>
</evidence>
<keyword evidence="6" id="KW-0969">Cilium</keyword>
<evidence type="ECO:0000256" key="5">
    <source>
        <dbReference type="ARBA" id="ARBA00022846"/>
    </source>
</evidence>
<protein>
    <submittedName>
        <fullName evidence="11">Radial spoke head protein 3 homolog</fullName>
    </submittedName>
</protein>
<organism evidence="10 11">
    <name type="scientific">Agrilus planipennis</name>
    <name type="common">Emerald ash borer</name>
    <name type="synonym">Agrilus marcopoli</name>
    <dbReference type="NCBI Taxonomy" id="224129"/>
    <lineage>
        <taxon>Eukaryota</taxon>
        <taxon>Metazoa</taxon>
        <taxon>Ecdysozoa</taxon>
        <taxon>Arthropoda</taxon>
        <taxon>Hexapoda</taxon>
        <taxon>Insecta</taxon>
        <taxon>Pterygota</taxon>
        <taxon>Neoptera</taxon>
        <taxon>Endopterygota</taxon>
        <taxon>Coleoptera</taxon>
        <taxon>Polyphaga</taxon>
        <taxon>Elateriformia</taxon>
        <taxon>Buprestoidea</taxon>
        <taxon>Buprestidae</taxon>
        <taxon>Agrilinae</taxon>
        <taxon>Agrilus</taxon>
    </lineage>
</organism>
<evidence type="ECO:0000256" key="9">
    <source>
        <dbReference type="SAM" id="MobiDB-lite"/>
    </source>
</evidence>
<proteinExistence type="inferred from homology"/>
<keyword evidence="10" id="KW-1185">Reference proteome</keyword>